<organism evidence="1 2">
    <name type="scientific">Streptomyces aurantiogriseus</name>
    <dbReference type="NCBI Taxonomy" id="66870"/>
    <lineage>
        <taxon>Bacteria</taxon>
        <taxon>Bacillati</taxon>
        <taxon>Actinomycetota</taxon>
        <taxon>Actinomycetes</taxon>
        <taxon>Kitasatosporales</taxon>
        <taxon>Streptomycetaceae</taxon>
        <taxon>Streptomyces</taxon>
    </lineage>
</organism>
<keyword evidence="2" id="KW-1185">Reference proteome</keyword>
<evidence type="ECO:0000313" key="2">
    <source>
        <dbReference type="Proteomes" id="UP000658320"/>
    </source>
</evidence>
<gene>
    <name evidence="1" type="ORF">GCM10010251_44000</name>
</gene>
<sequence>MPVRDNQRLSGRVAADRTEQNLRVRPASAAVMMRTVGCRVLAVPRGVHCSSGAGEVAGEEVAVCECAIVWWW</sequence>
<proteinExistence type="predicted"/>
<dbReference type="Proteomes" id="UP000658320">
    <property type="component" value="Unassembled WGS sequence"/>
</dbReference>
<dbReference type="EMBL" id="BMSX01000010">
    <property type="protein sequence ID" value="GGR23134.1"/>
    <property type="molecule type" value="Genomic_DNA"/>
</dbReference>
<name>A0A918CIC3_9ACTN</name>
<reference evidence="1" key="1">
    <citation type="journal article" date="2014" name="Int. J. Syst. Evol. Microbiol.">
        <title>Complete genome sequence of Corynebacterium casei LMG S-19264T (=DSM 44701T), isolated from a smear-ripened cheese.</title>
        <authorList>
            <consortium name="US DOE Joint Genome Institute (JGI-PGF)"/>
            <person name="Walter F."/>
            <person name="Albersmeier A."/>
            <person name="Kalinowski J."/>
            <person name="Ruckert C."/>
        </authorList>
    </citation>
    <scope>NUCLEOTIDE SEQUENCE</scope>
    <source>
        <strain evidence="1">JCM 4346</strain>
    </source>
</reference>
<comment type="caution">
    <text evidence="1">The sequence shown here is derived from an EMBL/GenBank/DDBJ whole genome shotgun (WGS) entry which is preliminary data.</text>
</comment>
<protein>
    <submittedName>
        <fullName evidence="1">Uncharacterized protein</fullName>
    </submittedName>
</protein>
<dbReference type="AlphaFoldDB" id="A0A918CIC3"/>
<evidence type="ECO:0000313" key="1">
    <source>
        <dbReference type="EMBL" id="GGR23134.1"/>
    </source>
</evidence>
<accession>A0A918CIC3</accession>
<reference evidence="1" key="2">
    <citation type="submission" date="2020-09" db="EMBL/GenBank/DDBJ databases">
        <authorList>
            <person name="Sun Q."/>
            <person name="Ohkuma M."/>
        </authorList>
    </citation>
    <scope>NUCLEOTIDE SEQUENCE</scope>
    <source>
        <strain evidence="1">JCM 4346</strain>
    </source>
</reference>